<proteinExistence type="predicted"/>
<dbReference type="Pfam" id="PF09994">
    <property type="entry name" value="T6SS_Tle1-like_cat"/>
    <property type="match status" value="1"/>
</dbReference>
<comment type="caution">
    <text evidence="2">The sequence shown here is derived from an EMBL/GenBank/DDBJ whole genome shotgun (WGS) entry which is preliminary data.</text>
</comment>
<dbReference type="InterPro" id="IPR018712">
    <property type="entry name" value="Tle1-like_cat"/>
</dbReference>
<dbReference type="EMBL" id="JASBNA010000036">
    <property type="protein sequence ID" value="KAK7682432.1"/>
    <property type="molecule type" value="Genomic_DNA"/>
</dbReference>
<evidence type="ECO:0000259" key="1">
    <source>
        <dbReference type="Pfam" id="PF09994"/>
    </source>
</evidence>
<gene>
    <name evidence="2" type="ORF">QCA50_014637</name>
</gene>
<organism evidence="2 3">
    <name type="scientific">Cerrena zonata</name>
    <dbReference type="NCBI Taxonomy" id="2478898"/>
    <lineage>
        <taxon>Eukaryota</taxon>
        <taxon>Fungi</taxon>
        <taxon>Dikarya</taxon>
        <taxon>Basidiomycota</taxon>
        <taxon>Agaricomycotina</taxon>
        <taxon>Agaricomycetes</taxon>
        <taxon>Polyporales</taxon>
        <taxon>Cerrenaceae</taxon>
        <taxon>Cerrena</taxon>
    </lineage>
</organism>
<evidence type="ECO:0000313" key="2">
    <source>
        <dbReference type="EMBL" id="KAK7682432.1"/>
    </source>
</evidence>
<protein>
    <recommendedName>
        <fullName evidence="1">T6SS Phospholipase effector Tle1-like catalytic domain-containing protein</fullName>
    </recommendedName>
</protein>
<keyword evidence="3" id="KW-1185">Reference proteome</keyword>
<dbReference type="Proteomes" id="UP001385951">
    <property type="component" value="Unassembled WGS sequence"/>
</dbReference>
<dbReference type="PANTHER" id="PTHR33840:SF1">
    <property type="entry name" value="TLE1 PHOSPHOLIPASE DOMAIN-CONTAINING PROTEIN"/>
    <property type="match status" value="1"/>
</dbReference>
<name>A0AAW0FQR5_9APHY</name>
<dbReference type="AlphaFoldDB" id="A0AAW0FQR5"/>
<accession>A0AAW0FQR5</accession>
<evidence type="ECO:0000313" key="3">
    <source>
        <dbReference type="Proteomes" id="UP001385951"/>
    </source>
</evidence>
<dbReference type="PANTHER" id="PTHR33840">
    <property type="match status" value="1"/>
</dbReference>
<sequence length="782" mass="88398">MRSFCWSVDTVSAIGSGRRRKIFPNTTTGLPRVCFFRQALALDEQRVKYIPEYAYGATTERLPPQTATTHEADAKPADTKEVWFVGSHSDIGGGSESNVEMASNGPPLRWMSYEAIRAGIRMEIPGDRWTSEPCNGVHDSLSLLWKVAGWLMAVPKSHRTHQNLGNSFSHYDGRRIMRGQKIHASVFAYLKQHEDTSETPSSPSFRYQPKAQIHSSFAELHSESASDPPSEPLSELTWVKLYEMQRDAGEKQLHWLESDILDWLTYTLDKIEQSVQLDGPLPEERYRELERNSKKDEGRFALLNNNKDSPMIIFKLFMNPKISDLPCLSSLMTTLLNFATDRKELSYSYNELYPTERMDLFTKVGSLGSDLAIDNKPSKSAGHPSIFSRFFHRFSSGVGHEYCIRQIGPNLVLSAGEIQGISRDAIFNVYSDPDHPQESIVGTALVTNTRALTSVMSLTLSLSTSIPPNGYYTSCLPTSPGSNWAMRVAFSSESDGKFRLEVLKSLDDLRKQSSKRLPIVVVADDEEPDFILHPVSCCGYSFAATDWKRYPETESIEPQHLKQEYLADIVYGGALYYWYFHLPRAIYEEWSQAIELTWFQNPLASEGSTNYFKPPGYIGPITADSQTEYGCKIKNLTKEDFYVHVLIFSLGPHGIHLFSYREDLNKRPIPPQSSIILGNRVVDSEVHPNETETDPIPVEWRGDGMGTFSIPSGQEKDVSYLVILLSKSYTDYTVSRLPSPFTRVFDFQKAWEEKPTVQPWQTIFIPIIQEKAKPNGGGVQSI</sequence>
<reference evidence="2 3" key="1">
    <citation type="submission" date="2022-09" db="EMBL/GenBank/DDBJ databases">
        <authorList>
            <person name="Palmer J.M."/>
        </authorList>
    </citation>
    <scope>NUCLEOTIDE SEQUENCE [LARGE SCALE GENOMIC DNA]</scope>
    <source>
        <strain evidence="2 3">DSM 7382</strain>
    </source>
</reference>
<feature type="domain" description="T6SS Phospholipase effector Tle1-like catalytic" evidence="1">
    <location>
        <begin position="9"/>
        <end position="112"/>
    </location>
</feature>